<dbReference type="OrthoDB" id="3697438at2"/>
<accession>A0A154MB86</accession>
<dbReference type="EMBL" id="LOBU02000015">
    <property type="protein sequence ID" value="OKA06118.1"/>
    <property type="molecule type" value="Genomic_DNA"/>
</dbReference>
<name>A0A154MB86_9PSEU</name>
<proteinExistence type="predicted"/>
<evidence type="ECO:0000313" key="3">
    <source>
        <dbReference type="Proteomes" id="UP000076321"/>
    </source>
</evidence>
<gene>
    <name evidence="2" type="ORF">ATP06_0223470</name>
    <name evidence="1" type="ORF">AVL48_07530</name>
</gene>
<evidence type="ECO:0000313" key="4">
    <source>
        <dbReference type="Proteomes" id="UP000186883"/>
    </source>
</evidence>
<sequence>MAFNAMWKPGPQAVAGMQGNGSANPALVIYLDPDSLAILPPSDPAEWPEFIRLLRQVRDSADELAVFLGKHATAGEVRSDDPGPE</sequence>
<reference evidence="2 4" key="2">
    <citation type="submission" date="2016-11" db="EMBL/GenBank/DDBJ databases">
        <title>Genome sequencing of Amycolatopsis regifaucium.</title>
        <authorList>
            <person name="Mayilraj S."/>
            <person name="Kaur N."/>
        </authorList>
    </citation>
    <scope>NUCLEOTIDE SEQUENCE [LARGE SCALE GENOMIC DNA]</scope>
    <source>
        <strain evidence="2 4">GY080</strain>
    </source>
</reference>
<dbReference type="Proteomes" id="UP000076321">
    <property type="component" value="Unassembled WGS sequence"/>
</dbReference>
<reference evidence="1 3" key="1">
    <citation type="submission" date="2015-12" db="EMBL/GenBank/DDBJ databases">
        <title>Amycolatopsis regifaucium genome sequencing and assembly.</title>
        <authorList>
            <person name="Mayilraj S."/>
        </authorList>
    </citation>
    <scope>NUCLEOTIDE SEQUENCE [LARGE SCALE GENOMIC DNA]</scope>
    <source>
        <strain evidence="1 3">GY080</strain>
    </source>
</reference>
<dbReference type="AlphaFoldDB" id="A0A154MB86"/>
<dbReference type="EMBL" id="LQCI01000034">
    <property type="protein sequence ID" value="KZB81812.1"/>
    <property type="molecule type" value="Genomic_DNA"/>
</dbReference>
<protein>
    <submittedName>
        <fullName evidence="1">Uncharacterized protein</fullName>
    </submittedName>
</protein>
<evidence type="ECO:0000313" key="1">
    <source>
        <dbReference type="EMBL" id="KZB81812.1"/>
    </source>
</evidence>
<organism evidence="1 3">
    <name type="scientific">Amycolatopsis regifaucium</name>
    <dbReference type="NCBI Taxonomy" id="546365"/>
    <lineage>
        <taxon>Bacteria</taxon>
        <taxon>Bacillati</taxon>
        <taxon>Actinomycetota</taxon>
        <taxon>Actinomycetes</taxon>
        <taxon>Pseudonocardiales</taxon>
        <taxon>Pseudonocardiaceae</taxon>
        <taxon>Amycolatopsis</taxon>
    </lineage>
</organism>
<dbReference type="Proteomes" id="UP000186883">
    <property type="component" value="Unassembled WGS sequence"/>
</dbReference>
<keyword evidence="4" id="KW-1185">Reference proteome</keyword>
<evidence type="ECO:0000313" key="2">
    <source>
        <dbReference type="EMBL" id="OKA06118.1"/>
    </source>
</evidence>
<comment type="caution">
    <text evidence="1">The sequence shown here is derived from an EMBL/GenBank/DDBJ whole genome shotgun (WGS) entry which is preliminary data.</text>
</comment>
<dbReference type="RefSeq" id="WP_061980198.1">
    <property type="nucleotide sequence ID" value="NZ_FOPQ01000001.1"/>
</dbReference>